<keyword evidence="1" id="KW-0677">Repeat</keyword>
<reference evidence="4 5" key="1">
    <citation type="submission" date="2019-03" db="EMBL/GenBank/DDBJ databases">
        <title>Deep-cultivation of Planctomycetes and their phenomic and genomic characterization uncovers novel biology.</title>
        <authorList>
            <person name="Wiegand S."/>
            <person name="Jogler M."/>
            <person name="Boedeker C."/>
            <person name="Pinto D."/>
            <person name="Vollmers J."/>
            <person name="Rivas-Marin E."/>
            <person name="Kohn T."/>
            <person name="Peeters S.H."/>
            <person name="Heuer A."/>
            <person name="Rast P."/>
            <person name="Oberbeckmann S."/>
            <person name="Bunk B."/>
            <person name="Jeske O."/>
            <person name="Meyerdierks A."/>
            <person name="Storesund J.E."/>
            <person name="Kallscheuer N."/>
            <person name="Luecker S."/>
            <person name="Lage O.M."/>
            <person name="Pohl T."/>
            <person name="Merkel B.J."/>
            <person name="Hornburger P."/>
            <person name="Mueller R.-W."/>
            <person name="Bruemmer F."/>
            <person name="Labrenz M."/>
            <person name="Spormann A.M."/>
            <person name="Op den Camp H."/>
            <person name="Overmann J."/>
            <person name="Amann R."/>
            <person name="Jetten M.S.M."/>
            <person name="Mascher T."/>
            <person name="Medema M.H."/>
            <person name="Devos D.P."/>
            <person name="Kaster A.-K."/>
            <person name="Ovreas L."/>
            <person name="Rohde M."/>
            <person name="Galperin M.Y."/>
            <person name="Jogler C."/>
        </authorList>
    </citation>
    <scope>NUCLEOTIDE SEQUENCE [LARGE SCALE GENOMIC DNA]</scope>
    <source>
        <strain evidence="4 5">Enr13</strain>
    </source>
</reference>
<dbReference type="PANTHER" id="PTHR24201">
    <property type="entry name" value="ANK_REP_REGION DOMAIN-CONTAINING PROTEIN"/>
    <property type="match status" value="1"/>
</dbReference>
<name>A0A518HZ43_9BACT</name>
<dbReference type="PROSITE" id="PS50088">
    <property type="entry name" value="ANK_REPEAT"/>
    <property type="match status" value="2"/>
</dbReference>
<dbReference type="OrthoDB" id="282480at2"/>
<evidence type="ECO:0000313" key="5">
    <source>
        <dbReference type="Proteomes" id="UP000319004"/>
    </source>
</evidence>
<dbReference type="InterPro" id="IPR050776">
    <property type="entry name" value="Ank_Repeat/CDKN_Inhibitor"/>
</dbReference>
<dbReference type="Gene3D" id="1.25.40.20">
    <property type="entry name" value="Ankyrin repeat-containing domain"/>
    <property type="match status" value="1"/>
</dbReference>
<sequence length="169" mass="18497">MVPDQILDDVLDGNLKELSEGLRKMKDVNAVTDEDHWNLLHLSLVSIYESPSHEALELLVASGVNVDAQDQEGFTPLHFASRKKDLSSMELLLQNGADPNPVNAQGVTALQLCLKEKPVSIEAVRVLLEYGADPDAGEYGSARKLVDGAEFPEKKAVLDLFSKTKERGD</sequence>
<evidence type="ECO:0000256" key="2">
    <source>
        <dbReference type="ARBA" id="ARBA00023043"/>
    </source>
</evidence>
<dbReference type="AlphaFoldDB" id="A0A518HZ43"/>
<dbReference type="KEGG" id="snep:Enr13x_59610"/>
<keyword evidence="2 3" id="KW-0040">ANK repeat</keyword>
<organism evidence="4 5">
    <name type="scientific">Stieleria neptunia</name>
    <dbReference type="NCBI Taxonomy" id="2527979"/>
    <lineage>
        <taxon>Bacteria</taxon>
        <taxon>Pseudomonadati</taxon>
        <taxon>Planctomycetota</taxon>
        <taxon>Planctomycetia</taxon>
        <taxon>Pirellulales</taxon>
        <taxon>Pirellulaceae</taxon>
        <taxon>Stieleria</taxon>
    </lineage>
</organism>
<dbReference type="InterPro" id="IPR002110">
    <property type="entry name" value="Ankyrin_rpt"/>
</dbReference>
<dbReference type="SUPFAM" id="SSF48403">
    <property type="entry name" value="Ankyrin repeat"/>
    <property type="match status" value="1"/>
</dbReference>
<dbReference type="PROSITE" id="PS50297">
    <property type="entry name" value="ANK_REP_REGION"/>
    <property type="match status" value="1"/>
</dbReference>
<dbReference type="SMART" id="SM00248">
    <property type="entry name" value="ANK"/>
    <property type="match status" value="3"/>
</dbReference>
<keyword evidence="5" id="KW-1185">Reference proteome</keyword>
<dbReference type="InterPro" id="IPR036770">
    <property type="entry name" value="Ankyrin_rpt-contain_sf"/>
</dbReference>
<dbReference type="Proteomes" id="UP000319004">
    <property type="component" value="Chromosome"/>
</dbReference>
<protein>
    <submittedName>
        <fullName evidence="4">Ankyrin repeats (3 copies)</fullName>
    </submittedName>
</protein>
<accession>A0A518HZ43</accession>
<feature type="repeat" description="ANK" evidence="3">
    <location>
        <begin position="105"/>
        <end position="139"/>
    </location>
</feature>
<feature type="repeat" description="ANK" evidence="3">
    <location>
        <begin position="72"/>
        <end position="104"/>
    </location>
</feature>
<evidence type="ECO:0000256" key="1">
    <source>
        <dbReference type="ARBA" id="ARBA00022737"/>
    </source>
</evidence>
<evidence type="ECO:0000313" key="4">
    <source>
        <dbReference type="EMBL" id="QDV46057.1"/>
    </source>
</evidence>
<evidence type="ECO:0000256" key="3">
    <source>
        <dbReference type="PROSITE-ProRule" id="PRU00023"/>
    </source>
</evidence>
<dbReference type="Pfam" id="PF12796">
    <property type="entry name" value="Ank_2"/>
    <property type="match status" value="1"/>
</dbReference>
<dbReference type="EMBL" id="CP037423">
    <property type="protein sequence ID" value="QDV46057.1"/>
    <property type="molecule type" value="Genomic_DNA"/>
</dbReference>
<gene>
    <name evidence="4" type="ORF">Enr13x_59610</name>
</gene>
<proteinExistence type="predicted"/>